<evidence type="ECO:0000256" key="1">
    <source>
        <dbReference type="ARBA" id="ARBA00004141"/>
    </source>
</evidence>
<comment type="subcellular location">
    <subcellularLocation>
        <location evidence="1">Membrane</location>
        <topology evidence="1">Multi-pass membrane protein</topology>
    </subcellularLocation>
</comment>
<dbReference type="EMBL" id="LVYV01000001">
    <property type="protein sequence ID" value="KZD25081.1"/>
    <property type="molecule type" value="Genomic_DNA"/>
</dbReference>
<evidence type="ECO:0000256" key="2">
    <source>
        <dbReference type="ARBA" id="ARBA00022692"/>
    </source>
</evidence>
<dbReference type="AlphaFoldDB" id="A0A161R705"/>
<evidence type="ECO:0000259" key="6">
    <source>
        <dbReference type="Pfam" id="PF01957"/>
    </source>
</evidence>
<reference evidence="7 8" key="1">
    <citation type="submission" date="2016-03" db="EMBL/GenBank/DDBJ databases">
        <title>Microsymbionts genomes from the relict species Vavilovia formosa (Stev.) Fed.</title>
        <authorList>
            <person name="Kopat V."/>
            <person name="Chirak E."/>
            <person name="Kimeklis A."/>
            <person name="Andronov E."/>
        </authorList>
    </citation>
    <scope>NUCLEOTIDE SEQUENCE [LARGE SCALE GENOMIC DNA]</scope>
    <source>
        <strain evidence="7 8">Vaf07</strain>
    </source>
</reference>
<organism evidence="7 8">
    <name type="scientific">Tardiphaga robiniae</name>
    <dbReference type="NCBI Taxonomy" id="943830"/>
    <lineage>
        <taxon>Bacteria</taxon>
        <taxon>Pseudomonadati</taxon>
        <taxon>Pseudomonadota</taxon>
        <taxon>Alphaproteobacteria</taxon>
        <taxon>Hyphomicrobiales</taxon>
        <taxon>Nitrobacteraceae</taxon>
        <taxon>Tardiphaga</taxon>
    </lineage>
</organism>
<dbReference type="Pfam" id="PF01957">
    <property type="entry name" value="NfeD"/>
    <property type="match status" value="1"/>
</dbReference>
<dbReference type="OrthoDB" id="9810336at2"/>
<dbReference type="STRING" id="943830.A4A58_00945"/>
<dbReference type="InterPro" id="IPR012340">
    <property type="entry name" value="NA-bd_OB-fold"/>
</dbReference>
<protein>
    <recommendedName>
        <fullName evidence="6">NfeD-like C-terminal domain-containing protein</fullName>
    </recommendedName>
</protein>
<name>A0A161R705_9BRAD</name>
<sequence>MAEMFVTLGTWNWLIFGVLLMALELLAPGVFMFWLGLSAFLVGVLSFIVTPSWQVQILLFGLFAVAAVPLWRRIARQKPGTNPNPFLNKRSDALVGRICTLDRPIIDGEGIVRIDDTVWRVSGPDTPAGTKVKIVRADGARLTVDVA</sequence>
<dbReference type="InterPro" id="IPR002810">
    <property type="entry name" value="NfeD-like_C"/>
</dbReference>
<dbReference type="GO" id="GO:0005886">
    <property type="term" value="C:plasma membrane"/>
    <property type="evidence" value="ECO:0007669"/>
    <property type="project" value="TreeGrafter"/>
</dbReference>
<evidence type="ECO:0000256" key="3">
    <source>
        <dbReference type="ARBA" id="ARBA00022989"/>
    </source>
</evidence>
<evidence type="ECO:0000256" key="4">
    <source>
        <dbReference type="ARBA" id="ARBA00023136"/>
    </source>
</evidence>
<dbReference type="PANTHER" id="PTHR33507:SF3">
    <property type="entry name" value="INNER MEMBRANE PROTEIN YBBJ"/>
    <property type="match status" value="1"/>
</dbReference>
<gene>
    <name evidence="7" type="ORF">A4A58_00945</name>
</gene>
<dbReference type="PANTHER" id="PTHR33507">
    <property type="entry name" value="INNER MEMBRANE PROTEIN YBBJ"/>
    <property type="match status" value="1"/>
</dbReference>
<evidence type="ECO:0000313" key="8">
    <source>
        <dbReference type="Proteomes" id="UP000076574"/>
    </source>
</evidence>
<evidence type="ECO:0000313" key="7">
    <source>
        <dbReference type="EMBL" id="KZD25081.1"/>
    </source>
</evidence>
<keyword evidence="3 5" id="KW-1133">Transmembrane helix</keyword>
<accession>A0A161R705</accession>
<proteinExistence type="predicted"/>
<keyword evidence="2 5" id="KW-0812">Transmembrane</keyword>
<dbReference type="Gene3D" id="2.40.50.140">
    <property type="entry name" value="Nucleic acid-binding proteins"/>
    <property type="match status" value="1"/>
</dbReference>
<dbReference type="RefSeq" id="WP_068728975.1">
    <property type="nucleotide sequence ID" value="NZ_LVYV01000001.1"/>
</dbReference>
<evidence type="ECO:0000256" key="5">
    <source>
        <dbReference type="SAM" id="Phobius"/>
    </source>
</evidence>
<dbReference type="Proteomes" id="UP000076574">
    <property type="component" value="Unassembled WGS sequence"/>
</dbReference>
<feature type="domain" description="NfeD-like C-terminal" evidence="6">
    <location>
        <begin position="92"/>
        <end position="144"/>
    </location>
</feature>
<comment type="caution">
    <text evidence="7">The sequence shown here is derived from an EMBL/GenBank/DDBJ whole genome shotgun (WGS) entry which is preliminary data.</text>
</comment>
<keyword evidence="8" id="KW-1185">Reference proteome</keyword>
<keyword evidence="4 5" id="KW-0472">Membrane</keyword>
<feature type="transmembrane region" description="Helical" evidence="5">
    <location>
        <begin position="55"/>
        <end position="71"/>
    </location>
</feature>
<dbReference type="InterPro" id="IPR052165">
    <property type="entry name" value="Membrane_assoc_protease"/>
</dbReference>